<dbReference type="EMBL" id="CZQE01000189">
    <property type="protein sequence ID" value="CUS44875.1"/>
    <property type="molecule type" value="Genomic_DNA"/>
</dbReference>
<gene>
    <name evidence="2" type="ORF">MGWOODY_Smn669</name>
</gene>
<organism evidence="2">
    <name type="scientific">hydrothermal vent metagenome</name>
    <dbReference type="NCBI Taxonomy" id="652676"/>
    <lineage>
        <taxon>unclassified sequences</taxon>
        <taxon>metagenomes</taxon>
        <taxon>ecological metagenomes</taxon>
    </lineage>
</organism>
<evidence type="ECO:0000313" key="2">
    <source>
        <dbReference type="EMBL" id="CUS44875.1"/>
    </source>
</evidence>
<reference evidence="2" key="1">
    <citation type="submission" date="2015-10" db="EMBL/GenBank/DDBJ databases">
        <authorList>
            <person name="Gilbert D.G."/>
        </authorList>
    </citation>
    <scope>NUCLEOTIDE SEQUENCE</scope>
</reference>
<protein>
    <submittedName>
        <fullName evidence="2">Uncharacterized protein</fullName>
    </submittedName>
</protein>
<dbReference type="AlphaFoldDB" id="A0A160TIS2"/>
<proteinExistence type="predicted"/>
<sequence length="223" mass="24208">MGAAASCLAASPAYADDLQNQILASAKATRSDVYSFRRTLVVERAGTPRKVYVEQFDPRRAEADRWSLISVDGHTPTAKETDQSRKTKRGPVPSYGELADWIGAPATRGNAPAGYVLFRFAGLPKGSFKIGSHDASPDTQAEALVNTKGKVPFVERVRLNLTKGFRMMMVASIKSMAVNGRYQQLADGHAVPGDSVSDFAGSMMGKSEQIRTNVSYSDFQKVR</sequence>
<accession>A0A160TIS2</accession>
<evidence type="ECO:0000256" key="1">
    <source>
        <dbReference type="SAM" id="MobiDB-lite"/>
    </source>
</evidence>
<name>A0A160TIS2_9ZZZZ</name>
<feature type="region of interest" description="Disordered" evidence="1">
    <location>
        <begin position="73"/>
        <end position="92"/>
    </location>
</feature>